<comment type="caution">
    <text evidence="2">The sequence shown here is derived from an EMBL/GenBank/DDBJ whole genome shotgun (WGS) entry which is preliminary data.</text>
</comment>
<dbReference type="Gene3D" id="3.40.1660.10">
    <property type="entry name" value="EreA-like (biosynthetic domain)"/>
    <property type="match status" value="1"/>
</dbReference>
<name>A0A8J3LVG7_9ACTN</name>
<dbReference type="SUPFAM" id="SSF159501">
    <property type="entry name" value="EreA/ChaN-like"/>
    <property type="match status" value="1"/>
</dbReference>
<accession>A0A8J3LVG7</accession>
<dbReference type="CDD" id="cd06223">
    <property type="entry name" value="PRTases_typeI"/>
    <property type="match status" value="1"/>
</dbReference>
<dbReference type="PANTHER" id="PTHR31299:SF0">
    <property type="entry name" value="ESTERASE, PUTATIVE (AFU_ORTHOLOGUE AFUA_1G05850)-RELATED"/>
    <property type="match status" value="1"/>
</dbReference>
<dbReference type="SUPFAM" id="SSF53271">
    <property type="entry name" value="PRTase-like"/>
    <property type="match status" value="1"/>
</dbReference>
<evidence type="ECO:0000259" key="1">
    <source>
        <dbReference type="Pfam" id="PF00156"/>
    </source>
</evidence>
<evidence type="ECO:0000313" key="3">
    <source>
        <dbReference type="Proteomes" id="UP000653674"/>
    </source>
</evidence>
<dbReference type="AlphaFoldDB" id="A0A8J3LVG7"/>
<dbReference type="RefSeq" id="WP_168078021.1">
    <property type="nucleotide sequence ID" value="NZ_BAAAQJ010000030.1"/>
</dbReference>
<dbReference type="CDD" id="cd14728">
    <property type="entry name" value="Ere-like"/>
    <property type="match status" value="1"/>
</dbReference>
<dbReference type="InterPro" id="IPR007815">
    <property type="entry name" value="Emycin_Estase"/>
</dbReference>
<dbReference type="EMBL" id="BONU01000019">
    <property type="protein sequence ID" value="GIG74589.1"/>
    <property type="molecule type" value="Genomic_DNA"/>
</dbReference>
<organism evidence="2 3">
    <name type="scientific">Planosporangium flavigriseum</name>
    <dbReference type="NCBI Taxonomy" id="373681"/>
    <lineage>
        <taxon>Bacteria</taxon>
        <taxon>Bacillati</taxon>
        <taxon>Actinomycetota</taxon>
        <taxon>Actinomycetes</taxon>
        <taxon>Micromonosporales</taxon>
        <taxon>Micromonosporaceae</taxon>
        <taxon>Planosporangium</taxon>
    </lineage>
</organism>
<dbReference type="Proteomes" id="UP000653674">
    <property type="component" value="Unassembled WGS sequence"/>
</dbReference>
<dbReference type="Gene3D" id="3.40.50.2020">
    <property type="match status" value="1"/>
</dbReference>
<dbReference type="InterPro" id="IPR000836">
    <property type="entry name" value="PRTase_dom"/>
</dbReference>
<dbReference type="Gene3D" id="1.20.1440.30">
    <property type="entry name" value="Biosynthetic Protein domain"/>
    <property type="match status" value="1"/>
</dbReference>
<dbReference type="Gene3D" id="3.30.1310.20">
    <property type="entry name" value="PRTase-like"/>
    <property type="match status" value="1"/>
</dbReference>
<keyword evidence="3" id="KW-1185">Reference proteome</keyword>
<dbReference type="Gene3D" id="3.30.1870.10">
    <property type="entry name" value="EreA-like, domain 2"/>
    <property type="match status" value="1"/>
</dbReference>
<dbReference type="Pfam" id="PF05139">
    <property type="entry name" value="Erythro_esteras"/>
    <property type="match status" value="1"/>
</dbReference>
<sequence>MSDRVFRDRRDAGRVLAGLLDHYRDQPDVLVLGLPRGGVPVAFEVAMSLGAPLDVFGVRKLGAPGREELAMGAIASGGVIVLNDDVVRGLGITPETIQHVAEQEGRELLRRENAYREGRPPPDVTGKIVILVDDGLATGASMRAAIQALRQYRPAKIVAAVPAAPASTCREMGTIVNEMVCATTPSPFFAVGASYWAFDQTSDEEVRNLLRAGAQAHPAIGAQGPTEVSVVRAEALPVEEGVPTDEALFDLVGDAHYVLIGEASHGTHEFYAARAAMTRRLIQEKGFRAVAVEADWPDAYRVNRYVRGRSEDADAEEALRGFERFPTWMWRNTVVLDFVGWLREHNDRARGELAKCGFYGLDLYSLHRSINEVITYLEGVDPAAAARARERYSCFDHVSGDDGQAYGFAAAFGAGETCERQIIEQLIDLQRHAMEYAQRDGFVANEEFFYAQQNARVVAAAAEYYQQMFAGRVSTWNLRDEHMTDTLDALVEHLSRQQGQPAKVVVWAHNSHLGDARATEMGSQGELNVGQLVRERHGDDCRLIGFTTYTGTVTAADDWGDAAERKWVRPALSDSVEELFHDAGEKEFLVPVGRAPRAAETLRSARLERAIGVIYRPDTERQSHYFRARAGEQFDALIHIDETRAVEPLERTVVWERGEVPETYPFTV</sequence>
<evidence type="ECO:0000313" key="2">
    <source>
        <dbReference type="EMBL" id="GIG74589.1"/>
    </source>
</evidence>
<dbReference type="InterPro" id="IPR029057">
    <property type="entry name" value="PRTase-like"/>
</dbReference>
<gene>
    <name evidence="2" type="ORF">Pfl04_29930</name>
</gene>
<feature type="domain" description="Phosphoribosyltransferase" evidence="1">
    <location>
        <begin position="12"/>
        <end position="171"/>
    </location>
</feature>
<dbReference type="Pfam" id="PF00156">
    <property type="entry name" value="Pribosyltran"/>
    <property type="match status" value="1"/>
</dbReference>
<reference evidence="2" key="1">
    <citation type="submission" date="2021-01" db="EMBL/GenBank/DDBJ databases">
        <title>Whole genome shotgun sequence of Planosporangium flavigriseum NBRC 105377.</title>
        <authorList>
            <person name="Komaki H."/>
            <person name="Tamura T."/>
        </authorList>
    </citation>
    <scope>NUCLEOTIDE SEQUENCE</scope>
    <source>
        <strain evidence="2">NBRC 105377</strain>
    </source>
</reference>
<dbReference type="GO" id="GO:0046677">
    <property type="term" value="P:response to antibiotic"/>
    <property type="evidence" value="ECO:0007669"/>
    <property type="project" value="InterPro"/>
</dbReference>
<dbReference type="InterPro" id="IPR052036">
    <property type="entry name" value="Hydrolase/PRTase-associated"/>
</dbReference>
<proteinExistence type="predicted"/>
<dbReference type="PANTHER" id="PTHR31299">
    <property type="entry name" value="ESTERASE, PUTATIVE (AFU_ORTHOLOGUE AFUA_1G05850)-RELATED"/>
    <property type="match status" value="1"/>
</dbReference>
<protein>
    <recommendedName>
        <fullName evidence="1">Phosphoribosyltransferase domain-containing protein</fullName>
    </recommendedName>
</protein>